<evidence type="ECO:0000256" key="1">
    <source>
        <dbReference type="SAM" id="SignalP"/>
    </source>
</evidence>
<name>A0ABR1NYX1_DIAER</name>
<sequence>MKTTAFLTLIGAASALVARVPPLAGAAFEAPNTLIQYQRWCPVCETVALNQACIAKRASCQASNLMPGTRAASCYHVPDDAPECSERCSNTCQLSAVADSDFGYSCNATLPAGGAQ</sequence>
<keyword evidence="3" id="KW-1185">Reference proteome</keyword>
<keyword evidence="1" id="KW-0732">Signal</keyword>
<evidence type="ECO:0000313" key="3">
    <source>
        <dbReference type="Proteomes" id="UP001430848"/>
    </source>
</evidence>
<feature type="signal peptide" evidence="1">
    <location>
        <begin position="1"/>
        <end position="15"/>
    </location>
</feature>
<gene>
    <name evidence="2" type="ORF">SLS63_009843</name>
</gene>
<protein>
    <submittedName>
        <fullName evidence="2">Uncharacterized protein</fullName>
    </submittedName>
</protein>
<organism evidence="2 3">
    <name type="scientific">Diaporthe eres</name>
    <name type="common">Phomopsis oblonga</name>
    <dbReference type="NCBI Taxonomy" id="83184"/>
    <lineage>
        <taxon>Eukaryota</taxon>
        <taxon>Fungi</taxon>
        <taxon>Dikarya</taxon>
        <taxon>Ascomycota</taxon>
        <taxon>Pezizomycotina</taxon>
        <taxon>Sordariomycetes</taxon>
        <taxon>Sordariomycetidae</taxon>
        <taxon>Diaporthales</taxon>
        <taxon>Diaporthaceae</taxon>
        <taxon>Diaporthe</taxon>
        <taxon>Diaporthe eres species complex</taxon>
    </lineage>
</organism>
<dbReference type="EMBL" id="JAKNSF020000075">
    <property type="protein sequence ID" value="KAK7720501.1"/>
    <property type="molecule type" value="Genomic_DNA"/>
</dbReference>
<evidence type="ECO:0000313" key="2">
    <source>
        <dbReference type="EMBL" id="KAK7720501.1"/>
    </source>
</evidence>
<accession>A0ABR1NYX1</accession>
<dbReference type="Proteomes" id="UP001430848">
    <property type="component" value="Unassembled WGS sequence"/>
</dbReference>
<comment type="caution">
    <text evidence="2">The sequence shown here is derived from an EMBL/GenBank/DDBJ whole genome shotgun (WGS) entry which is preliminary data.</text>
</comment>
<reference evidence="2 3" key="1">
    <citation type="submission" date="2024-02" db="EMBL/GenBank/DDBJ databases">
        <title>De novo assembly and annotation of 12 fungi associated with fruit tree decline syndrome in Ontario, Canada.</title>
        <authorList>
            <person name="Sulman M."/>
            <person name="Ellouze W."/>
            <person name="Ilyukhin E."/>
        </authorList>
    </citation>
    <scope>NUCLEOTIDE SEQUENCE [LARGE SCALE GENOMIC DNA]</scope>
    <source>
        <strain evidence="2 3">M169</strain>
    </source>
</reference>
<feature type="chain" id="PRO_5047048786" evidence="1">
    <location>
        <begin position="16"/>
        <end position="116"/>
    </location>
</feature>
<proteinExistence type="predicted"/>